<evidence type="ECO:0000313" key="3">
    <source>
        <dbReference type="Proteomes" id="UP000094296"/>
    </source>
</evidence>
<keyword evidence="1" id="KW-1133">Transmembrane helix</keyword>
<feature type="transmembrane region" description="Helical" evidence="1">
    <location>
        <begin position="12"/>
        <end position="37"/>
    </location>
</feature>
<dbReference type="EMBL" id="MIJE01000022">
    <property type="protein sequence ID" value="OEF97166.1"/>
    <property type="molecule type" value="Genomic_DNA"/>
</dbReference>
<name>A0A1E5G2H4_9FIRM</name>
<dbReference type="Proteomes" id="UP000094296">
    <property type="component" value="Unassembled WGS sequence"/>
</dbReference>
<keyword evidence="1" id="KW-0472">Membrane</keyword>
<protein>
    <recommendedName>
        <fullName evidence="4">DUF3796 domain-containing protein</fullName>
    </recommendedName>
</protein>
<keyword evidence="1" id="KW-0812">Transmembrane</keyword>
<proteinExistence type="predicted"/>
<evidence type="ECO:0000313" key="2">
    <source>
        <dbReference type="EMBL" id="OEF97166.1"/>
    </source>
</evidence>
<accession>A0A1E5G2H4</accession>
<dbReference type="STRING" id="766136.BHF68_06100"/>
<feature type="transmembrane region" description="Helical" evidence="1">
    <location>
        <begin position="58"/>
        <end position="76"/>
    </location>
</feature>
<keyword evidence="3" id="KW-1185">Reference proteome</keyword>
<sequence>MYLNNKLGYLGLLGFIGLIGLSGNYYFFGFFGFFVYFKYFKVIPDELFKENVRKAATPSFFVSIFVSVLVASYGSTLKDVSTQELSQYFATGLAINFALPIFVFTVILVYLEVSEN</sequence>
<comment type="caution">
    <text evidence="2">The sequence shown here is derived from an EMBL/GenBank/DDBJ whole genome shotgun (WGS) entry which is preliminary data.</text>
</comment>
<evidence type="ECO:0008006" key="4">
    <source>
        <dbReference type="Google" id="ProtNLM"/>
    </source>
</evidence>
<evidence type="ECO:0000256" key="1">
    <source>
        <dbReference type="SAM" id="Phobius"/>
    </source>
</evidence>
<dbReference type="AlphaFoldDB" id="A0A1E5G2H4"/>
<reference evidence="2 3" key="1">
    <citation type="submission" date="2016-09" db="EMBL/GenBank/DDBJ databases">
        <title>Draft genome sequence for the type strain of Desulfuribacillus alkaliarsenatis AHT28, an obligately anaerobic, sulfidogenic bacterium isolated from Russian soda lake sediments.</title>
        <authorList>
            <person name="Abin C.A."/>
            <person name="Hollibaugh J.T."/>
        </authorList>
    </citation>
    <scope>NUCLEOTIDE SEQUENCE [LARGE SCALE GENOMIC DNA]</scope>
    <source>
        <strain evidence="2 3">AHT28</strain>
    </source>
</reference>
<dbReference type="OrthoDB" id="1701981at2"/>
<feature type="transmembrane region" description="Helical" evidence="1">
    <location>
        <begin position="88"/>
        <end position="111"/>
    </location>
</feature>
<gene>
    <name evidence="2" type="ORF">BHF68_06100</name>
</gene>
<dbReference type="RefSeq" id="WP_069643212.1">
    <property type="nucleotide sequence ID" value="NZ_MIJE01000022.1"/>
</dbReference>
<organism evidence="2 3">
    <name type="scientific">Desulfuribacillus alkaliarsenatis</name>
    <dbReference type="NCBI Taxonomy" id="766136"/>
    <lineage>
        <taxon>Bacteria</taxon>
        <taxon>Bacillati</taxon>
        <taxon>Bacillota</taxon>
        <taxon>Desulfuribacillia</taxon>
        <taxon>Desulfuribacillales</taxon>
        <taxon>Desulfuribacillaceae</taxon>
        <taxon>Desulfuribacillus</taxon>
    </lineage>
</organism>